<dbReference type="EMBL" id="LNIX01000001">
    <property type="protein sequence ID" value="OXA64991.1"/>
    <property type="molecule type" value="Genomic_DNA"/>
</dbReference>
<reference evidence="2 3" key="1">
    <citation type="submission" date="2015-12" db="EMBL/GenBank/DDBJ databases">
        <title>The genome of Folsomia candida.</title>
        <authorList>
            <person name="Faddeeva A."/>
            <person name="Derks M.F."/>
            <person name="Anvar Y."/>
            <person name="Smit S."/>
            <person name="Van Straalen N."/>
            <person name="Roelofs D."/>
        </authorList>
    </citation>
    <scope>NUCLEOTIDE SEQUENCE [LARGE SCALE GENOMIC DNA]</scope>
    <source>
        <strain evidence="2 3">VU population</strain>
        <tissue evidence="2">Whole body</tissue>
    </source>
</reference>
<proteinExistence type="predicted"/>
<dbReference type="AlphaFoldDB" id="A0A226F705"/>
<keyword evidence="1" id="KW-0472">Membrane</keyword>
<feature type="transmembrane region" description="Helical" evidence="1">
    <location>
        <begin position="153"/>
        <end position="176"/>
    </location>
</feature>
<evidence type="ECO:0000313" key="2">
    <source>
        <dbReference type="EMBL" id="OXA64991.1"/>
    </source>
</evidence>
<evidence type="ECO:0008006" key="4">
    <source>
        <dbReference type="Google" id="ProtNLM"/>
    </source>
</evidence>
<keyword evidence="1" id="KW-1133">Transmembrane helix</keyword>
<feature type="transmembrane region" description="Helical" evidence="1">
    <location>
        <begin position="197"/>
        <end position="227"/>
    </location>
</feature>
<comment type="caution">
    <text evidence="2">The sequence shown here is derived from an EMBL/GenBank/DDBJ whole genome shotgun (WGS) entry which is preliminary data.</text>
</comment>
<name>A0A226F705_FOLCA</name>
<keyword evidence="3" id="KW-1185">Reference proteome</keyword>
<evidence type="ECO:0000256" key="1">
    <source>
        <dbReference type="SAM" id="Phobius"/>
    </source>
</evidence>
<feature type="transmembrane region" description="Helical" evidence="1">
    <location>
        <begin position="297"/>
        <end position="322"/>
    </location>
</feature>
<protein>
    <recommendedName>
        <fullName evidence="4">Gustatory receptor</fullName>
    </recommendedName>
</protein>
<feature type="transmembrane region" description="Helical" evidence="1">
    <location>
        <begin position="48"/>
        <end position="68"/>
    </location>
</feature>
<keyword evidence="1" id="KW-0812">Transmembrane</keyword>
<dbReference type="Proteomes" id="UP000198287">
    <property type="component" value="Unassembled WGS sequence"/>
</dbReference>
<gene>
    <name evidence="2" type="ORF">Fcan01_00146</name>
</gene>
<evidence type="ECO:0000313" key="3">
    <source>
        <dbReference type="Proteomes" id="UP000198287"/>
    </source>
</evidence>
<accession>A0A226F705</accession>
<organism evidence="2 3">
    <name type="scientific">Folsomia candida</name>
    <name type="common">Springtail</name>
    <dbReference type="NCBI Taxonomy" id="158441"/>
    <lineage>
        <taxon>Eukaryota</taxon>
        <taxon>Metazoa</taxon>
        <taxon>Ecdysozoa</taxon>
        <taxon>Arthropoda</taxon>
        <taxon>Hexapoda</taxon>
        <taxon>Collembola</taxon>
        <taxon>Entomobryomorpha</taxon>
        <taxon>Isotomoidea</taxon>
        <taxon>Isotomidae</taxon>
        <taxon>Proisotominae</taxon>
        <taxon>Folsomia</taxon>
    </lineage>
</organism>
<sequence length="396" mass="45248">MWGDEAALVFKRCILSIRLCSCLNSYFLEWNGKTGSAYPASRWHQISYQIHTLVCTFVIQPILCIRCYQLRGELNSDPGHVCIAYVIAALLAVALPFMWYFVWRERSYEFIESYESVSDVHKFMEELSPRNKKFKLQLIETNFADLCAQSITYGIPVIISFVCIFCYDFNPVYTFLRDATNFESTIFKVSLYTGTAIFSCISLTVALLINAIGLFAVANGIIVLYMWSLRFHELLLDLRFDELVKMYKNLRVMCIIQEGLARDLIAPCLHHFILVTEATAALHYFLRQFMPGGQVSYLASVVAVVLIGLGFVYETFAIRFVADAGSAGKRLKREMITRYGSTRYKRKVLGTLLPNCINLEFISSVDTIHNGIGMDYFIRYVERVVNQTLGLLLTVD</sequence>
<feature type="transmembrane region" description="Helical" evidence="1">
    <location>
        <begin position="80"/>
        <end position="102"/>
    </location>
</feature>